<evidence type="ECO:0008006" key="4">
    <source>
        <dbReference type="Google" id="ProtNLM"/>
    </source>
</evidence>
<evidence type="ECO:0000313" key="2">
    <source>
        <dbReference type="EMBL" id="KAJ8892263.1"/>
    </source>
</evidence>
<proteinExistence type="predicted"/>
<organism evidence="2 3">
    <name type="scientific">Dryococelus australis</name>
    <dbReference type="NCBI Taxonomy" id="614101"/>
    <lineage>
        <taxon>Eukaryota</taxon>
        <taxon>Metazoa</taxon>
        <taxon>Ecdysozoa</taxon>
        <taxon>Arthropoda</taxon>
        <taxon>Hexapoda</taxon>
        <taxon>Insecta</taxon>
        <taxon>Pterygota</taxon>
        <taxon>Neoptera</taxon>
        <taxon>Polyneoptera</taxon>
        <taxon>Phasmatodea</taxon>
        <taxon>Verophasmatodea</taxon>
        <taxon>Anareolatae</taxon>
        <taxon>Phasmatidae</taxon>
        <taxon>Eurycanthinae</taxon>
        <taxon>Dryococelus</taxon>
    </lineage>
</organism>
<dbReference type="PANTHER" id="PTHR47326">
    <property type="entry name" value="TRANSPOSABLE ELEMENT TC3 TRANSPOSASE-LIKE PROTEIN"/>
    <property type="match status" value="1"/>
</dbReference>
<sequence>MCHPQLSHREIQQVESRSRQINQSKVRKLINCFRETGNVADRPQSGRPNTATNPETLTAILGHLTRNPKNLRKSSQIGHQHSVHPYKVYTIQNFHGDDTDRRKQFCEWFLDYGNPFILFNDEAIFYLIGDVKMGTITVIGLAVILNRAMTVVCKGIRCHGVDWNTGRALIGPYFFEDSATGVAYRHMLQMFLMNYLVVQLEQKRDIFFQQDEALPKFALIVQTLNHTFPNRWIG</sequence>
<evidence type="ECO:0000313" key="3">
    <source>
        <dbReference type="Proteomes" id="UP001159363"/>
    </source>
</evidence>
<protein>
    <recommendedName>
        <fullName evidence="4">DUF4817 domain-containing protein</fullName>
    </recommendedName>
</protein>
<feature type="compositionally biased region" description="Basic and acidic residues" evidence="1">
    <location>
        <begin position="7"/>
        <end position="18"/>
    </location>
</feature>
<reference evidence="2 3" key="1">
    <citation type="submission" date="2023-02" db="EMBL/GenBank/DDBJ databases">
        <title>LHISI_Scaffold_Assembly.</title>
        <authorList>
            <person name="Stuart O.P."/>
            <person name="Cleave R."/>
            <person name="Magrath M.J.L."/>
            <person name="Mikheyev A.S."/>
        </authorList>
    </citation>
    <scope>NUCLEOTIDE SEQUENCE [LARGE SCALE GENOMIC DNA]</scope>
    <source>
        <strain evidence="2">Daus_M_001</strain>
        <tissue evidence="2">Leg muscle</tissue>
    </source>
</reference>
<dbReference type="PANTHER" id="PTHR47326:SF1">
    <property type="entry name" value="HTH PSQ-TYPE DOMAIN-CONTAINING PROTEIN"/>
    <property type="match status" value="1"/>
</dbReference>
<comment type="caution">
    <text evidence="2">The sequence shown here is derived from an EMBL/GenBank/DDBJ whole genome shotgun (WGS) entry which is preliminary data.</text>
</comment>
<dbReference type="EMBL" id="JARBHB010000002">
    <property type="protein sequence ID" value="KAJ8892263.1"/>
    <property type="molecule type" value="Genomic_DNA"/>
</dbReference>
<gene>
    <name evidence="2" type="ORF">PR048_004843</name>
</gene>
<name>A0ABQ9I6I9_9NEOP</name>
<accession>A0ABQ9I6I9</accession>
<keyword evidence="3" id="KW-1185">Reference proteome</keyword>
<dbReference type="InterPro" id="IPR036397">
    <property type="entry name" value="RNaseH_sf"/>
</dbReference>
<dbReference type="Gene3D" id="3.30.420.10">
    <property type="entry name" value="Ribonuclease H-like superfamily/Ribonuclease H"/>
    <property type="match status" value="1"/>
</dbReference>
<dbReference type="Proteomes" id="UP001159363">
    <property type="component" value="Chromosome 2"/>
</dbReference>
<evidence type="ECO:0000256" key="1">
    <source>
        <dbReference type="SAM" id="MobiDB-lite"/>
    </source>
</evidence>
<feature type="region of interest" description="Disordered" evidence="1">
    <location>
        <begin position="1"/>
        <end position="22"/>
    </location>
</feature>